<evidence type="ECO:0000313" key="2">
    <source>
        <dbReference type="Proteomes" id="UP001056120"/>
    </source>
</evidence>
<keyword evidence="2" id="KW-1185">Reference proteome</keyword>
<gene>
    <name evidence="1" type="ORF">L1987_65558</name>
</gene>
<reference evidence="1 2" key="2">
    <citation type="journal article" date="2022" name="Mol. Ecol. Resour.">
        <title>The genomes of chicory, endive, great burdock and yacon provide insights into Asteraceae paleo-polyploidization history and plant inulin production.</title>
        <authorList>
            <person name="Fan W."/>
            <person name="Wang S."/>
            <person name="Wang H."/>
            <person name="Wang A."/>
            <person name="Jiang F."/>
            <person name="Liu H."/>
            <person name="Zhao H."/>
            <person name="Xu D."/>
            <person name="Zhang Y."/>
        </authorList>
    </citation>
    <scope>NUCLEOTIDE SEQUENCE [LARGE SCALE GENOMIC DNA]</scope>
    <source>
        <strain evidence="2">cv. Yunnan</strain>
        <tissue evidence="1">Leaves</tissue>
    </source>
</reference>
<comment type="caution">
    <text evidence="1">The sequence shown here is derived from an EMBL/GenBank/DDBJ whole genome shotgun (WGS) entry which is preliminary data.</text>
</comment>
<name>A0ACB9BUP6_9ASTR</name>
<sequence length="442" mass="50816">MMTFRRLQNARNLYQTLEIRQTSYPFGNWRTYSNVAVEAHEVVSRSNCHCLYKASNCHPFIRGDNKILRTSAVSELSIFLNGSRSLSTQVKAPAQARQMGALKVSMMSPGIIYEPYGPREPISFLRRWFTRNGWRRTKDDIFLELKNAYAIAKLRKTGYSKQKFYTEAVNLYKEINTLMANGDKTSLRKMVTEQMYSALKSEIKLRESRWSNVYWELIEPVIKIRTLRARMIGVDRDDLSKVFIQLTLEFLSKQKFEACDSKGAIVAGNRDKEILVRDIWVFEKSQFHPGAYWRLCGRIPIKPETKASAAETWLLILQAKQKKSVSEASFFHSCETSPRTIPVLEDEHDLYGPTVQAKVHGVAKPFGSLSSGQEGEKGIGEVAKMKKTRKTVSINHEVEYIEDNSSNKKRKRKTMEQWPSMEIEGDEMKPLKSILKVGSKEI</sequence>
<protein>
    <submittedName>
        <fullName evidence="1">Uncharacterized protein</fullName>
    </submittedName>
</protein>
<evidence type="ECO:0000313" key="1">
    <source>
        <dbReference type="EMBL" id="KAI3725766.1"/>
    </source>
</evidence>
<organism evidence="1 2">
    <name type="scientific">Smallanthus sonchifolius</name>
    <dbReference type="NCBI Taxonomy" id="185202"/>
    <lineage>
        <taxon>Eukaryota</taxon>
        <taxon>Viridiplantae</taxon>
        <taxon>Streptophyta</taxon>
        <taxon>Embryophyta</taxon>
        <taxon>Tracheophyta</taxon>
        <taxon>Spermatophyta</taxon>
        <taxon>Magnoliopsida</taxon>
        <taxon>eudicotyledons</taxon>
        <taxon>Gunneridae</taxon>
        <taxon>Pentapetalae</taxon>
        <taxon>asterids</taxon>
        <taxon>campanulids</taxon>
        <taxon>Asterales</taxon>
        <taxon>Asteraceae</taxon>
        <taxon>Asteroideae</taxon>
        <taxon>Heliantheae alliance</taxon>
        <taxon>Millerieae</taxon>
        <taxon>Smallanthus</taxon>
    </lineage>
</organism>
<accession>A0ACB9BUP6</accession>
<reference evidence="2" key="1">
    <citation type="journal article" date="2022" name="Mol. Ecol. Resour.">
        <title>The genomes of chicory, endive, great burdock and yacon provide insights into Asteraceae palaeo-polyploidization history and plant inulin production.</title>
        <authorList>
            <person name="Fan W."/>
            <person name="Wang S."/>
            <person name="Wang H."/>
            <person name="Wang A."/>
            <person name="Jiang F."/>
            <person name="Liu H."/>
            <person name="Zhao H."/>
            <person name="Xu D."/>
            <person name="Zhang Y."/>
        </authorList>
    </citation>
    <scope>NUCLEOTIDE SEQUENCE [LARGE SCALE GENOMIC DNA]</scope>
    <source>
        <strain evidence="2">cv. Yunnan</strain>
    </source>
</reference>
<dbReference type="Proteomes" id="UP001056120">
    <property type="component" value="Linkage Group LG22"/>
</dbReference>
<dbReference type="EMBL" id="CM042039">
    <property type="protein sequence ID" value="KAI3725766.1"/>
    <property type="molecule type" value="Genomic_DNA"/>
</dbReference>
<proteinExistence type="predicted"/>